<sequence length="227" mass="24868">MAEQASRSASKNSTGFVFPKLDQSLVVTAKEHSTVILTFHLNTSCNVLNDYGIEISKQQGEIRGKQCVIRVSSGQCNGQVSAYCTCWQNGTYEFKKTVDMTDTTVWIWSIQYKNAGENFTEDVSMVFNITRQQDSPFQPNQDIEDNPFSMGLVGVILGGIAVVSVAVFVVYMLCAGKVHKKGTPEGGDQRPAYAGHSGSSRHPIPVDDNDEPCVMINNILYEGSGPR</sequence>
<name>A0ABD0KA49_9CAEN</name>
<dbReference type="AlphaFoldDB" id="A0ABD0KA49"/>
<feature type="transmembrane region" description="Helical" evidence="2">
    <location>
        <begin position="148"/>
        <end position="174"/>
    </location>
</feature>
<protein>
    <submittedName>
        <fullName evidence="3">Uncharacterized protein</fullName>
    </submittedName>
</protein>
<feature type="region of interest" description="Disordered" evidence="1">
    <location>
        <begin position="184"/>
        <end position="210"/>
    </location>
</feature>
<keyword evidence="4" id="KW-1185">Reference proteome</keyword>
<accession>A0ABD0KA49</accession>
<evidence type="ECO:0000313" key="4">
    <source>
        <dbReference type="Proteomes" id="UP001519460"/>
    </source>
</evidence>
<evidence type="ECO:0000256" key="2">
    <source>
        <dbReference type="SAM" id="Phobius"/>
    </source>
</evidence>
<evidence type="ECO:0000313" key="3">
    <source>
        <dbReference type="EMBL" id="KAK7483816.1"/>
    </source>
</evidence>
<reference evidence="3 4" key="1">
    <citation type="journal article" date="2023" name="Sci. Data">
        <title>Genome assembly of the Korean intertidal mud-creeper Batillaria attramentaria.</title>
        <authorList>
            <person name="Patra A.K."/>
            <person name="Ho P.T."/>
            <person name="Jun S."/>
            <person name="Lee S.J."/>
            <person name="Kim Y."/>
            <person name="Won Y.J."/>
        </authorList>
    </citation>
    <scope>NUCLEOTIDE SEQUENCE [LARGE SCALE GENOMIC DNA]</scope>
    <source>
        <strain evidence="3">Wonlab-2016</strain>
    </source>
</reference>
<gene>
    <name evidence="3" type="ORF">BaRGS_00024924</name>
</gene>
<evidence type="ECO:0000256" key="1">
    <source>
        <dbReference type="SAM" id="MobiDB-lite"/>
    </source>
</evidence>
<dbReference type="Proteomes" id="UP001519460">
    <property type="component" value="Unassembled WGS sequence"/>
</dbReference>
<keyword evidence="2" id="KW-1133">Transmembrane helix</keyword>
<organism evidence="3 4">
    <name type="scientific">Batillaria attramentaria</name>
    <dbReference type="NCBI Taxonomy" id="370345"/>
    <lineage>
        <taxon>Eukaryota</taxon>
        <taxon>Metazoa</taxon>
        <taxon>Spiralia</taxon>
        <taxon>Lophotrochozoa</taxon>
        <taxon>Mollusca</taxon>
        <taxon>Gastropoda</taxon>
        <taxon>Caenogastropoda</taxon>
        <taxon>Sorbeoconcha</taxon>
        <taxon>Cerithioidea</taxon>
        <taxon>Batillariidae</taxon>
        <taxon>Batillaria</taxon>
    </lineage>
</organism>
<keyword evidence="2" id="KW-0472">Membrane</keyword>
<keyword evidence="2" id="KW-0812">Transmembrane</keyword>
<comment type="caution">
    <text evidence="3">The sequence shown here is derived from an EMBL/GenBank/DDBJ whole genome shotgun (WGS) entry which is preliminary data.</text>
</comment>
<proteinExistence type="predicted"/>
<dbReference type="EMBL" id="JACVVK020000220">
    <property type="protein sequence ID" value="KAK7483816.1"/>
    <property type="molecule type" value="Genomic_DNA"/>
</dbReference>